<dbReference type="EMBL" id="HBIN01017562">
    <property type="protein sequence ID" value="CAE0443307.1"/>
    <property type="molecule type" value="Transcribed_RNA"/>
</dbReference>
<accession>A0A6S8EJ40</accession>
<evidence type="ECO:0000256" key="8">
    <source>
        <dbReference type="ARBA" id="ARBA00023136"/>
    </source>
</evidence>
<evidence type="ECO:0000256" key="4">
    <source>
        <dbReference type="ARBA" id="ARBA00022723"/>
    </source>
</evidence>
<dbReference type="PROSITE" id="PS00821">
    <property type="entry name" value="CYTO_HEME_LYASE_1"/>
    <property type="match status" value="1"/>
</dbReference>
<dbReference type="PROSITE" id="PS00822">
    <property type="entry name" value="CYTO_HEME_LYASE_2"/>
    <property type="match status" value="1"/>
</dbReference>
<comment type="subcellular location">
    <subcellularLocation>
        <location evidence="1 10">Mitochondrion inner membrane</location>
    </subcellularLocation>
</comment>
<sequence length="379" mass="42879">MGSSQTKQRSAETCQPQKLSGCPVIHKKAEEEVTDPKNQMPAIPNQNLSKYQEGKLSTDRVQSTILKPSTSSEETWSYPSPQMFYNALMRKGKAGDVREEDMETVVAVHNNMNELAWREVLRWESLHSSETPVLSKFLGRPHDLTPKAWFKSKLLGHQKPFDRHDWTVDRNGTEVRYVIDFYYDEEKGKEDETPGLHDIHAVKSISIDARPAVDSFQSLLDRLRMPVMELVGSEPDISPLLFTPKNSSTNRHEDNAPAQAPNISECPVKQLGKSKPKQLPKTTFDNVNQEEMSSFSQTIQKNCAKSFARLNNCTSEEECQMASIGLTFCMANLVCSNEASRLEKDPSNEKALDDVTSCLNKFEKRALFLRSETKSKTET</sequence>
<keyword evidence="7 10" id="KW-0496">Mitochondrion</keyword>
<evidence type="ECO:0000256" key="9">
    <source>
        <dbReference type="ARBA" id="ARBA00023239"/>
    </source>
</evidence>
<gene>
    <name evidence="11" type="ORF">ASTO00021_LOCUS13401</name>
    <name evidence="12" type="ORF">ASTO00021_LOCUS13402</name>
</gene>
<name>A0A6S8EJ40_9STRA</name>
<dbReference type="PANTHER" id="PTHR12743:SF8">
    <property type="entry name" value="PROTEIN HRI1"/>
    <property type="match status" value="1"/>
</dbReference>
<evidence type="ECO:0000256" key="3">
    <source>
        <dbReference type="ARBA" id="ARBA00022617"/>
    </source>
</evidence>
<dbReference type="Pfam" id="PF01265">
    <property type="entry name" value="Cyto_heme_lyase"/>
    <property type="match status" value="1"/>
</dbReference>
<evidence type="ECO:0000313" key="11">
    <source>
        <dbReference type="EMBL" id="CAE0443307.1"/>
    </source>
</evidence>
<evidence type="ECO:0000256" key="6">
    <source>
        <dbReference type="ARBA" id="ARBA00023004"/>
    </source>
</evidence>
<evidence type="ECO:0000256" key="1">
    <source>
        <dbReference type="ARBA" id="ARBA00004273"/>
    </source>
</evidence>
<dbReference type="EC" id="4.4.1.17" evidence="10"/>
<evidence type="ECO:0000256" key="5">
    <source>
        <dbReference type="ARBA" id="ARBA00022792"/>
    </source>
</evidence>
<comment type="catalytic activity">
    <reaction evidence="10">
        <text>holo-[cytochrome c] = apo-[cytochrome c] + heme b</text>
        <dbReference type="Rhea" id="RHEA:22648"/>
        <dbReference type="Rhea" id="RHEA-COMP:10725"/>
        <dbReference type="Rhea" id="RHEA-COMP:10726"/>
        <dbReference type="ChEBI" id="CHEBI:29950"/>
        <dbReference type="ChEBI" id="CHEBI:60344"/>
        <dbReference type="ChEBI" id="CHEBI:83739"/>
        <dbReference type="EC" id="4.4.1.17"/>
    </reaction>
</comment>
<proteinExistence type="inferred from homology"/>
<keyword evidence="3 10" id="KW-0349">Heme</keyword>
<dbReference type="AlphaFoldDB" id="A0A6S8EJ40"/>
<evidence type="ECO:0000256" key="2">
    <source>
        <dbReference type="ARBA" id="ARBA00007255"/>
    </source>
</evidence>
<keyword evidence="8 10" id="KW-0472">Membrane</keyword>
<keyword evidence="9 10" id="KW-0456">Lyase</keyword>
<evidence type="ECO:0000256" key="7">
    <source>
        <dbReference type="ARBA" id="ARBA00023128"/>
    </source>
</evidence>
<evidence type="ECO:0000313" key="12">
    <source>
        <dbReference type="EMBL" id="CAE0443308.1"/>
    </source>
</evidence>
<dbReference type="EMBL" id="HBIN01017563">
    <property type="protein sequence ID" value="CAE0443308.1"/>
    <property type="molecule type" value="Transcribed_RNA"/>
</dbReference>
<reference evidence="11" key="1">
    <citation type="submission" date="2021-01" db="EMBL/GenBank/DDBJ databases">
        <authorList>
            <person name="Corre E."/>
            <person name="Pelletier E."/>
            <person name="Niang G."/>
            <person name="Scheremetjew M."/>
            <person name="Finn R."/>
            <person name="Kale V."/>
            <person name="Holt S."/>
            <person name="Cochrane G."/>
            <person name="Meng A."/>
            <person name="Brown T."/>
            <person name="Cohen L."/>
        </authorList>
    </citation>
    <scope>NUCLEOTIDE SEQUENCE</scope>
    <source>
        <strain evidence="11">GSBS06</strain>
    </source>
</reference>
<keyword evidence="4 10" id="KW-0479">Metal-binding</keyword>
<dbReference type="InterPro" id="IPR000511">
    <property type="entry name" value="Holocyt_c/c1_synthase"/>
</dbReference>
<organism evidence="11">
    <name type="scientific">Aplanochytrium stocchinoi</name>
    <dbReference type="NCBI Taxonomy" id="215587"/>
    <lineage>
        <taxon>Eukaryota</taxon>
        <taxon>Sar</taxon>
        <taxon>Stramenopiles</taxon>
        <taxon>Bigyra</taxon>
        <taxon>Labyrinthulomycetes</taxon>
        <taxon>Thraustochytrida</taxon>
        <taxon>Thraustochytriidae</taxon>
        <taxon>Aplanochytrium</taxon>
    </lineage>
</organism>
<dbReference type="GO" id="GO:0005743">
    <property type="term" value="C:mitochondrial inner membrane"/>
    <property type="evidence" value="ECO:0007669"/>
    <property type="project" value="UniProtKB-SubCell"/>
</dbReference>
<comment type="similarity">
    <text evidence="2 10">Belongs to the cytochrome c-type heme lyase family.</text>
</comment>
<dbReference type="GO" id="GO:0046872">
    <property type="term" value="F:metal ion binding"/>
    <property type="evidence" value="ECO:0007669"/>
    <property type="project" value="UniProtKB-KW"/>
</dbReference>
<keyword evidence="6 10" id="KW-0408">Iron</keyword>
<dbReference type="PANTHER" id="PTHR12743">
    <property type="entry name" value="CYTOCHROME C1 HEME LYASE"/>
    <property type="match status" value="1"/>
</dbReference>
<evidence type="ECO:0000256" key="10">
    <source>
        <dbReference type="RuleBase" id="RU363130"/>
    </source>
</evidence>
<comment type="function">
    <text evidence="10">Lyase that catalyzes the covalent linking of the heme group to the cytochrome C apoprotein to produce the mature functional cytochrome.</text>
</comment>
<keyword evidence="5 10" id="KW-0999">Mitochondrion inner membrane</keyword>
<dbReference type="GO" id="GO:0004408">
    <property type="term" value="F:holocytochrome-c synthase activity"/>
    <property type="evidence" value="ECO:0007669"/>
    <property type="project" value="UniProtKB-EC"/>
</dbReference>
<protein>
    <recommendedName>
        <fullName evidence="10">Holocytochrome c-type synthase</fullName>
        <ecNumber evidence="10">4.4.1.17</ecNumber>
    </recommendedName>
</protein>